<dbReference type="EMBL" id="CATZBU010000020">
    <property type="protein sequence ID" value="CAJ0808498.1"/>
    <property type="molecule type" value="Genomic_DNA"/>
</dbReference>
<proteinExistence type="inferred from homology"/>
<keyword evidence="3" id="KW-0326">Glycosidase</keyword>
<protein>
    <recommendedName>
        <fullName evidence="7">Lysozyme</fullName>
    </recommendedName>
</protein>
<dbReference type="PANTHER" id="PTHR34135:SF2">
    <property type="entry name" value="LYSOZYME"/>
    <property type="match status" value="1"/>
</dbReference>
<keyword evidence="2" id="KW-0378">Hydrolase</keyword>
<evidence type="ECO:0000313" key="6">
    <source>
        <dbReference type="Proteomes" id="UP001189813"/>
    </source>
</evidence>
<dbReference type="Proteomes" id="UP001189813">
    <property type="component" value="Unassembled WGS sequence"/>
</dbReference>
<evidence type="ECO:0000256" key="1">
    <source>
        <dbReference type="ARBA" id="ARBA00010646"/>
    </source>
</evidence>
<evidence type="ECO:0000313" key="5">
    <source>
        <dbReference type="EMBL" id="CAJ0808498.1"/>
    </source>
</evidence>
<comment type="caution">
    <text evidence="5">The sequence shown here is derived from an EMBL/GenBank/DDBJ whole genome shotgun (WGS) entry which is preliminary data.</text>
</comment>
<evidence type="ECO:0000256" key="3">
    <source>
        <dbReference type="ARBA" id="ARBA00023295"/>
    </source>
</evidence>
<name>A0ABM9JYF1_9RALS</name>
<organism evidence="5 6">
    <name type="scientific">Ralstonia psammae</name>
    <dbReference type="NCBI Taxonomy" id="3058598"/>
    <lineage>
        <taxon>Bacteria</taxon>
        <taxon>Pseudomonadati</taxon>
        <taxon>Pseudomonadota</taxon>
        <taxon>Betaproteobacteria</taxon>
        <taxon>Burkholderiales</taxon>
        <taxon>Burkholderiaceae</taxon>
        <taxon>Ralstonia</taxon>
    </lineage>
</organism>
<dbReference type="PROSITE" id="PS51904">
    <property type="entry name" value="GLYCOSYL_HYDROL_F25_2"/>
    <property type="match status" value="1"/>
</dbReference>
<dbReference type="SMART" id="SM00641">
    <property type="entry name" value="Glyco_25"/>
    <property type="match status" value="1"/>
</dbReference>
<reference evidence="5 6" key="1">
    <citation type="submission" date="2023-07" db="EMBL/GenBank/DDBJ databases">
        <authorList>
            <person name="Peeters C."/>
        </authorList>
    </citation>
    <scope>NUCLEOTIDE SEQUENCE [LARGE SCALE GENOMIC DNA]</scope>
    <source>
        <strain evidence="5 6">LMG 19083</strain>
    </source>
</reference>
<gene>
    <name evidence="5" type="ORF">LMG19083_04716</name>
</gene>
<sequence>MPEQQQTDRLPAFRASESAWISKMLAATEALPQRLTSFLPANYFNEAAGRALILQPGRAFGYFYLKSEIHTQPERLASELKGLLDLCMLLARLRDHRLIYVFRTEHAVWHDMVYVSDLFQDPKPSTAHVVLNKRGDFTCEPEAIQNDAGDVIYRGTRLDGAVFDLVHDCVNGMLCIPDDCRRDLSNLIATREPASAAGQGTPSNVVDHSSTTPPTNQNGKNTASTTAGLFQRYKTHAAATLLTLSSASGSVYWWHGQHHDAQPAASAGSAPAAVAVGSPTAAPAFVPREPSSPDSAASAVPALRPAVSVVGLDVSKWNGESGAEVLQSKGIAFAFARASYGATIDPSFEANWRRMADRGLVRGAYHFFTLQSDPETQAETALSAIGRFGANDLCPAVDFEETSLPGRGVTVPVQHVQQALLKVLQAVERKANCMPILYTNVAMGNAYLANEAFSKYPLWIADWESNGAPVVPAVWKRQGYRFWQRSARYSFAAAPKAETDFDAFAGDMQALLDMRRVEVADDR</sequence>
<accession>A0ABM9JYF1</accession>
<comment type="similarity">
    <text evidence="1">Belongs to the glycosyl hydrolase 25 family.</text>
</comment>
<dbReference type="PANTHER" id="PTHR34135">
    <property type="entry name" value="LYSOZYME"/>
    <property type="match status" value="1"/>
</dbReference>
<feature type="compositionally biased region" description="Polar residues" evidence="4">
    <location>
        <begin position="198"/>
        <end position="223"/>
    </location>
</feature>
<evidence type="ECO:0000256" key="2">
    <source>
        <dbReference type="ARBA" id="ARBA00022801"/>
    </source>
</evidence>
<dbReference type="InterPro" id="IPR018077">
    <property type="entry name" value="Glyco_hydro_fam25_subgr"/>
</dbReference>
<dbReference type="InterPro" id="IPR002053">
    <property type="entry name" value="Glyco_hydro_25"/>
</dbReference>
<dbReference type="RefSeq" id="WP_316669201.1">
    <property type="nucleotide sequence ID" value="NZ_CATZBU010000020.1"/>
</dbReference>
<evidence type="ECO:0008006" key="7">
    <source>
        <dbReference type="Google" id="ProtNLM"/>
    </source>
</evidence>
<feature type="region of interest" description="Disordered" evidence="4">
    <location>
        <begin position="192"/>
        <end position="223"/>
    </location>
</feature>
<evidence type="ECO:0000256" key="4">
    <source>
        <dbReference type="SAM" id="MobiDB-lite"/>
    </source>
</evidence>
<keyword evidence="6" id="KW-1185">Reference proteome</keyword>
<dbReference type="Pfam" id="PF01183">
    <property type="entry name" value="Glyco_hydro_25"/>
    <property type="match status" value="1"/>
</dbReference>
<dbReference type="InterPro" id="IPR017853">
    <property type="entry name" value="GH"/>
</dbReference>
<dbReference type="SUPFAM" id="SSF51445">
    <property type="entry name" value="(Trans)glycosidases"/>
    <property type="match status" value="1"/>
</dbReference>
<dbReference type="Gene3D" id="3.20.20.80">
    <property type="entry name" value="Glycosidases"/>
    <property type="match status" value="1"/>
</dbReference>